<feature type="region of interest" description="Disordered" evidence="8">
    <location>
        <begin position="799"/>
        <end position="845"/>
    </location>
</feature>
<keyword evidence="5" id="KW-0547">Nucleotide-binding</keyword>
<evidence type="ECO:0000256" key="3">
    <source>
        <dbReference type="ARBA" id="ARBA00019824"/>
    </source>
</evidence>
<feature type="compositionally biased region" description="Polar residues" evidence="8">
    <location>
        <begin position="472"/>
        <end position="484"/>
    </location>
</feature>
<dbReference type="GO" id="GO:0005524">
    <property type="term" value="F:ATP binding"/>
    <property type="evidence" value="ECO:0007669"/>
    <property type="project" value="UniProtKB-KW"/>
</dbReference>
<keyword evidence="6" id="KW-0418">Kinase</keyword>
<dbReference type="Pfam" id="PF16575">
    <property type="entry name" value="CLP1_P"/>
    <property type="match status" value="1"/>
</dbReference>
<feature type="region of interest" description="Disordered" evidence="8">
    <location>
        <begin position="468"/>
        <end position="510"/>
    </location>
</feature>
<dbReference type="InterPro" id="IPR032319">
    <property type="entry name" value="CLP1_P"/>
</dbReference>
<evidence type="ECO:0000256" key="1">
    <source>
        <dbReference type="ARBA" id="ARBA00011003"/>
    </source>
</evidence>
<dbReference type="GO" id="GO:0005634">
    <property type="term" value="C:nucleus"/>
    <property type="evidence" value="ECO:0007669"/>
    <property type="project" value="TreeGrafter"/>
</dbReference>
<evidence type="ECO:0000313" key="11">
    <source>
        <dbReference type="Proteomes" id="UP001176517"/>
    </source>
</evidence>
<feature type="region of interest" description="Disordered" evidence="8">
    <location>
        <begin position="30"/>
        <end position="127"/>
    </location>
</feature>
<dbReference type="PANTHER" id="PTHR12755">
    <property type="entry name" value="CLEAVAGE/POLYADENYLATION FACTOR IA SUBUNIT CLP1P"/>
    <property type="match status" value="1"/>
</dbReference>
<keyword evidence="11" id="KW-1185">Reference proteome</keyword>
<evidence type="ECO:0000256" key="8">
    <source>
        <dbReference type="SAM" id="MobiDB-lite"/>
    </source>
</evidence>
<dbReference type="AlphaFoldDB" id="A0AAN6GUX9"/>
<dbReference type="Proteomes" id="UP001176517">
    <property type="component" value="Unassembled WGS sequence"/>
</dbReference>
<feature type="compositionally biased region" description="Acidic residues" evidence="8">
    <location>
        <begin position="824"/>
        <end position="833"/>
    </location>
</feature>
<dbReference type="GO" id="GO:0000448">
    <property type="term" value="P:cleavage in ITS2 between 5.8S rRNA and LSU-rRNA of tricistronic rRNA transcript (SSU-rRNA, 5.8S rRNA, LSU-rRNA)"/>
    <property type="evidence" value="ECO:0007669"/>
    <property type="project" value="TreeGrafter"/>
</dbReference>
<organism evidence="10 11">
    <name type="scientific">Tilletia horrida</name>
    <dbReference type="NCBI Taxonomy" id="155126"/>
    <lineage>
        <taxon>Eukaryota</taxon>
        <taxon>Fungi</taxon>
        <taxon>Dikarya</taxon>
        <taxon>Basidiomycota</taxon>
        <taxon>Ustilaginomycotina</taxon>
        <taxon>Exobasidiomycetes</taxon>
        <taxon>Tilletiales</taxon>
        <taxon>Tilletiaceae</taxon>
        <taxon>Tilletia</taxon>
    </lineage>
</organism>
<dbReference type="InterPro" id="IPR027417">
    <property type="entry name" value="P-loop_NTPase"/>
</dbReference>
<dbReference type="PANTHER" id="PTHR12755:SF3">
    <property type="entry name" value="POLYNUCLEOTIDE 5'-HYDROXYL-KINASE NOL9"/>
    <property type="match status" value="1"/>
</dbReference>
<feature type="compositionally biased region" description="Polar residues" evidence="8">
    <location>
        <begin position="74"/>
        <end position="85"/>
    </location>
</feature>
<evidence type="ECO:0000256" key="6">
    <source>
        <dbReference type="ARBA" id="ARBA00022777"/>
    </source>
</evidence>
<keyword evidence="4" id="KW-0808">Transferase</keyword>
<comment type="caution">
    <text evidence="10">The sequence shown here is derived from an EMBL/GenBank/DDBJ whole genome shotgun (WGS) entry which is preliminary data.</text>
</comment>
<dbReference type="Gene3D" id="3.40.50.300">
    <property type="entry name" value="P-loop containing nucleotide triphosphate hydrolases"/>
    <property type="match status" value="1"/>
</dbReference>
<reference evidence="10" key="1">
    <citation type="journal article" date="2023" name="PhytoFront">
        <title>Draft Genome Resources of Seven Strains of Tilletia horrida, Causal Agent of Kernel Smut of Rice.</title>
        <authorList>
            <person name="Khanal S."/>
            <person name="Antony Babu S."/>
            <person name="Zhou X.G."/>
        </authorList>
    </citation>
    <scope>NUCLEOTIDE SEQUENCE</scope>
    <source>
        <strain evidence="10">TX6</strain>
    </source>
</reference>
<evidence type="ECO:0000256" key="7">
    <source>
        <dbReference type="ARBA" id="ARBA00022840"/>
    </source>
</evidence>
<dbReference type="InterPro" id="IPR045116">
    <property type="entry name" value="Clp1/Grc3"/>
</dbReference>
<dbReference type="GO" id="GO:0051731">
    <property type="term" value="F:polynucleotide 5'-hydroxyl-kinase activity"/>
    <property type="evidence" value="ECO:0007669"/>
    <property type="project" value="InterPro"/>
</dbReference>
<proteinExistence type="inferred from homology"/>
<keyword evidence="7" id="KW-0067">ATP-binding</keyword>
<evidence type="ECO:0000256" key="4">
    <source>
        <dbReference type="ARBA" id="ARBA00022679"/>
    </source>
</evidence>
<evidence type="ECO:0000259" key="9">
    <source>
        <dbReference type="Pfam" id="PF16575"/>
    </source>
</evidence>
<gene>
    <name evidence="10" type="primary">GRC3</name>
    <name evidence="10" type="ORF">OC846_000989</name>
</gene>
<dbReference type="EMBL" id="JAPDMZ010000012">
    <property type="protein sequence ID" value="KAK0556670.1"/>
    <property type="molecule type" value="Genomic_DNA"/>
</dbReference>
<protein>
    <recommendedName>
        <fullName evidence="3">Polynucleotide 5'-hydroxyl-kinase GRC3</fullName>
    </recommendedName>
    <alternativeName>
        <fullName evidence="2">Polynucleotide 5'-hydroxyl-kinase grc3</fullName>
    </alternativeName>
</protein>
<evidence type="ECO:0000256" key="2">
    <source>
        <dbReference type="ARBA" id="ARBA00018706"/>
    </source>
</evidence>
<feature type="compositionally biased region" description="Low complexity" evidence="8">
    <location>
        <begin position="567"/>
        <end position="580"/>
    </location>
</feature>
<evidence type="ECO:0000256" key="5">
    <source>
        <dbReference type="ARBA" id="ARBA00022741"/>
    </source>
</evidence>
<feature type="region of interest" description="Disordered" evidence="8">
    <location>
        <begin position="559"/>
        <end position="580"/>
    </location>
</feature>
<sequence length="885" mass="95046">MSSSASQIPLSAVAARKALREAQVREREAAKALEEESKVRRKKQRLQRQLQQQSDAQEDADRDGSSAEPVTAQVEASTTAATLNQEGIDARAGLQASPLKKEKRKATDGALPPRAEQAEAHAQDSEEIATTPLFQPIWKGDRINVVKVGATASSPSTLLVALPTGHALPFRGIVEISVRYGAVVVQGAILTSSSLPRTYLFGAARYPCPAPVAVLSEEGSTSSLPADLAQHFPHHDADCAIVQLSEAPSTLRTIEDLGRYFPLPGVEATFGLKAGSDLWSEAGLPSLPGFRFIGSGTASSTHTNASDIIEMNRSWECAIQHVFPAFMSHKADSPPTDQPNGTQSVPMRMMIRGPRGVGKSTFARTLLNAARTTARKICPAVAFLDLDIGQTEFGPPGIMSLTLFPTLHESRPRSNLLVGPAWATPERPVRAHFLGDTSPKNIPSAYMEAASDLIRYYREHIADGSVLLTGEQPPNRQQSPSTSAAPADSWQSRSRKRQRRDSNAHAAPPASVSDEAFVPLIINTQGWISGLGADLLAQIESILHPTHIFDFSVEEPNVQSLSDTEQPPLSMLSSSDPSASPRIIQLQPTPSAVGPASFTKSRLNAADQRALMLLSYLHAQIIPNSIFSPLSENVEDSLPRWTLDKPLLSVAPIVVDITQGLEGGIHVLTLGAAVEEKLRLHALNGSIVAVVENGQEPAPQYTTETSVEADNMWTAALRKPVPRPNTSRCLGLGLVRSISKERHELHIVGPLLSLLADSRGGLDDHVTLAVVKGAIDLPVQGTLDLESLEYLRRPHLISGASTGRRAGPSYQDSNGQTESGAASGEDDEDEDMDVGPPEALPLSGLTTCGVPVENLPYLEWPSDEVVAVAGAKKRRVRRNLQRRAH</sequence>
<name>A0AAN6GUX9_9BASI</name>
<comment type="similarity">
    <text evidence="1">Belongs to the Clp1 family. NOL9/GRC3 subfamily.</text>
</comment>
<evidence type="ECO:0000313" key="10">
    <source>
        <dbReference type="EMBL" id="KAK0556670.1"/>
    </source>
</evidence>
<accession>A0AAN6GUX9</accession>
<feature type="domain" description="Clp1 P-loop" evidence="9">
    <location>
        <begin position="353"/>
        <end position="462"/>
    </location>
</feature>